<dbReference type="InterPro" id="IPR006597">
    <property type="entry name" value="Sel1-like"/>
</dbReference>
<gene>
    <name evidence="3" type="ORF">L8R85_17340</name>
</gene>
<dbReference type="SUPFAM" id="SSF81901">
    <property type="entry name" value="HCP-like"/>
    <property type="match status" value="1"/>
</dbReference>
<proteinExistence type="predicted"/>
<protein>
    <recommendedName>
        <fullName evidence="5">Molecular chaperone DnaJ</fullName>
    </recommendedName>
</protein>
<dbReference type="SMART" id="SM00671">
    <property type="entry name" value="SEL1"/>
    <property type="match status" value="2"/>
</dbReference>
<name>A0AA43G0D8_VIBSP</name>
<evidence type="ECO:0000313" key="4">
    <source>
        <dbReference type="Proteomes" id="UP001159663"/>
    </source>
</evidence>
<keyword evidence="2" id="KW-0472">Membrane</keyword>
<evidence type="ECO:0000256" key="2">
    <source>
        <dbReference type="SAM" id="Phobius"/>
    </source>
</evidence>
<comment type="caution">
    <text evidence="3">The sequence shown here is derived from an EMBL/GenBank/DDBJ whole genome shotgun (WGS) entry which is preliminary data.</text>
</comment>
<dbReference type="PANTHER" id="PTHR11102:SF160">
    <property type="entry name" value="ERAD-ASSOCIATED E3 UBIQUITIN-PROTEIN LIGASE COMPONENT HRD3"/>
    <property type="match status" value="1"/>
</dbReference>
<dbReference type="SUPFAM" id="SSF46565">
    <property type="entry name" value="Chaperone J-domain"/>
    <property type="match status" value="1"/>
</dbReference>
<dbReference type="Proteomes" id="UP001159663">
    <property type="component" value="Unassembled WGS sequence"/>
</dbReference>
<dbReference type="AlphaFoldDB" id="A0AA43G0D8"/>
<dbReference type="EMBL" id="JAKMYX010000072">
    <property type="protein sequence ID" value="MDH5922794.1"/>
    <property type="molecule type" value="Genomic_DNA"/>
</dbReference>
<dbReference type="Gene3D" id="1.25.40.10">
    <property type="entry name" value="Tetratricopeptide repeat domain"/>
    <property type="match status" value="1"/>
</dbReference>
<organism evidence="3 4">
    <name type="scientific">Vibrio splendidus</name>
    <dbReference type="NCBI Taxonomy" id="29497"/>
    <lineage>
        <taxon>Bacteria</taxon>
        <taxon>Pseudomonadati</taxon>
        <taxon>Pseudomonadota</taxon>
        <taxon>Gammaproteobacteria</taxon>
        <taxon>Vibrionales</taxon>
        <taxon>Vibrionaceae</taxon>
        <taxon>Vibrio</taxon>
    </lineage>
</organism>
<keyword evidence="2" id="KW-0812">Transmembrane</keyword>
<dbReference type="InterPro" id="IPR050767">
    <property type="entry name" value="Sel1_AlgK"/>
</dbReference>
<dbReference type="InterPro" id="IPR036869">
    <property type="entry name" value="J_dom_sf"/>
</dbReference>
<keyword evidence="1" id="KW-0143">Chaperone</keyword>
<evidence type="ECO:0000256" key="1">
    <source>
        <dbReference type="ARBA" id="ARBA00023186"/>
    </source>
</evidence>
<accession>A0AA43G0D8</accession>
<reference evidence="3" key="1">
    <citation type="submission" date="2022-01" db="EMBL/GenBank/DDBJ databases">
        <title>Vibrio aestuarianus Clade A and Clade B isolates are associated with Pacific oyster (Crassostrea gigas) disease outbreaks across Ireland.</title>
        <authorList>
            <person name="Coyle N."/>
            <person name="O'Toole C."/>
            <person name="Thomas J.C.L."/>
            <person name="Ryder D."/>
            <person name="Cheslett D."/>
            <person name="Feist S."/>
            <person name="Bean T."/>
            <person name="Joseph A."/>
            <person name="Waina A."/>
            <person name="Feil E."/>
            <person name="Verner-Jeffreys D.W."/>
        </authorList>
    </citation>
    <scope>NUCLEOTIDE SEQUENCE</scope>
    <source>
        <strain evidence="3">S/17/14 A</strain>
    </source>
</reference>
<evidence type="ECO:0000313" key="3">
    <source>
        <dbReference type="EMBL" id="MDH5922794.1"/>
    </source>
</evidence>
<dbReference type="RefSeq" id="WP_280534353.1">
    <property type="nucleotide sequence ID" value="NZ_JAKMYX010000072.1"/>
</dbReference>
<evidence type="ECO:0008006" key="5">
    <source>
        <dbReference type="Google" id="ProtNLM"/>
    </source>
</evidence>
<dbReference type="Gene3D" id="1.10.287.110">
    <property type="entry name" value="DnaJ domain"/>
    <property type="match status" value="1"/>
</dbReference>
<feature type="transmembrane region" description="Helical" evidence="2">
    <location>
        <begin position="228"/>
        <end position="249"/>
    </location>
</feature>
<sequence length="364" mass="40607">MLILSNILSSSLLRVLFLAPIFSTIQLSTTHFVHAASSDELSLAPQSQESQPQDPVSQYQLAQAYESGVDVPLSTSDAFYWYSQSADNGNPNAKFRLGEWYLAGTGVEQSNKLALEWFIKAALQGNQRAPIEVAKIYESSLEKDLLQPLDAAQLWYEAALKDNPDAEDGYNRVLEAQFNQQRAKQISSIEQLNDNVSAEANTNQPSTFPSALTSRDQATRSNLTNSDYMIGAVLAVLIAIVSISATLVVSRKRQILKSGELNQQQQTLEAQLSAKDFTIKQQKRQLQTIYNELKKQKNNKSLNNFQVACALFGYTPSSIPDQKSIKIRYKQLSKIYHPDGHGCDEEMKRLNNALKTILQNVTKP</sequence>
<dbReference type="Pfam" id="PF08238">
    <property type="entry name" value="Sel1"/>
    <property type="match status" value="2"/>
</dbReference>
<dbReference type="InterPro" id="IPR011990">
    <property type="entry name" value="TPR-like_helical_dom_sf"/>
</dbReference>
<dbReference type="PANTHER" id="PTHR11102">
    <property type="entry name" value="SEL-1-LIKE PROTEIN"/>
    <property type="match status" value="1"/>
</dbReference>
<keyword evidence="2" id="KW-1133">Transmembrane helix</keyword>